<accession>A0A426XLF7</accession>
<dbReference type="Proteomes" id="UP000287651">
    <property type="component" value="Unassembled WGS sequence"/>
</dbReference>
<comment type="caution">
    <text evidence="4">The sequence shown here is derived from an EMBL/GenBank/DDBJ whole genome shotgun (WGS) entry which is preliminary data.</text>
</comment>
<sequence length="539" mass="58973">MVILHKGLFGDGRGDLERPLRCPNRSSTWSLGLTWLPPKCRRGRSCGAGLDESDQPTGTGGLTEICASGNGLAEICDSGKGLVYRPLTSFKYGEGSPRMRYEITRGRNDVHSFSVSSFSSSLSSPVPPSREERRRSNDSSGNQSVPESSSSGVMTGAEAKVLQALEVMKSFHDFDSTIFLESLGSVRKRFSIPNEYVLHTPSFRRAGDPYRGGQGGARSLSEAGVGDSVGQKKKDRRRSPHKIDIASKGKGPADTSVEPQPQDKGPTFDAPLDPHLRPLTHGTPVWQSREASTTYIRGVLLPRLASNPYTLPSEVLMDEAAKAMVLVSIFSGFSCILFFFHFLLPDHSVSRTTLSGGLVRPSARRGSCDHFPGREDVPPAPGTLRLKEGGNPDAVVAAEVQAVEAQSVAERLRIELDEANSRRASVEAELEKSRSESASLERQLADLWERLGDSEGQLRSARARRAIEEYKESLGFEMGLIRMGRVSLEYGYQLALARLQARHPRVEIELDPFVTLPKDADVTMAYEQPFDDSLSPPEE</sequence>
<evidence type="ECO:0000256" key="3">
    <source>
        <dbReference type="SAM" id="Phobius"/>
    </source>
</evidence>
<keyword evidence="3" id="KW-1133">Transmembrane helix</keyword>
<dbReference type="AlphaFoldDB" id="A0A426XLF7"/>
<protein>
    <submittedName>
        <fullName evidence="4">Uncharacterized protein</fullName>
    </submittedName>
</protein>
<evidence type="ECO:0000256" key="1">
    <source>
        <dbReference type="SAM" id="Coils"/>
    </source>
</evidence>
<evidence type="ECO:0000256" key="2">
    <source>
        <dbReference type="SAM" id="MobiDB-lite"/>
    </source>
</evidence>
<dbReference type="EMBL" id="AMZH03019469">
    <property type="protein sequence ID" value="RRT40313.1"/>
    <property type="molecule type" value="Genomic_DNA"/>
</dbReference>
<keyword evidence="3" id="KW-0472">Membrane</keyword>
<feature type="compositionally biased region" description="Basic residues" evidence="2">
    <location>
        <begin position="231"/>
        <end position="240"/>
    </location>
</feature>
<feature type="region of interest" description="Disordered" evidence="2">
    <location>
        <begin position="202"/>
        <end position="284"/>
    </location>
</feature>
<keyword evidence="1" id="KW-0175">Coiled coil</keyword>
<feature type="region of interest" description="Disordered" evidence="2">
    <location>
        <begin position="115"/>
        <end position="154"/>
    </location>
</feature>
<evidence type="ECO:0000313" key="4">
    <source>
        <dbReference type="EMBL" id="RRT40313.1"/>
    </source>
</evidence>
<gene>
    <name evidence="4" type="ORF">B296_00041598</name>
</gene>
<proteinExistence type="predicted"/>
<evidence type="ECO:0000313" key="5">
    <source>
        <dbReference type="Proteomes" id="UP000287651"/>
    </source>
</evidence>
<reference evidence="4 5" key="1">
    <citation type="journal article" date="2014" name="Agronomy (Basel)">
        <title>A Draft Genome Sequence for Ensete ventricosum, the Drought-Tolerant Tree Against Hunger.</title>
        <authorList>
            <person name="Harrison J."/>
            <person name="Moore K.A."/>
            <person name="Paszkiewicz K."/>
            <person name="Jones T."/>
            <person name="Grant M."/>
            <person name="Ambacheew D."/>
            <person name="Muzemil S."/>
            <person name="Studholme D.J."/>
        </authorList>
    </citation>
    <scope>NUCLEOTIDE SEQUENCE [LARGE SCALE GENOMIC DNA]</scope>
</reference>
<name>A0A426XLF7_ENSVE</name>
<feature type="transmembrane region" description="Helical" evidence="3">
    <location>
        <begin position="323"/>
        <end position="344"/>
    </location>
</feature>
<keyword evidence="3" id="KW-0812">Transmembrane</keyword>
<organism evidence="4 5">
    <name type="scientific">Ensete ventricosum</name>
    <name type="common">Abyssinian banana</name>
    <name type="synonym">Musa ensete</name>
    <dbReference type="NCBI Taxonomy" id="4639"/>
    <lineage>
        <taxon>Eukaryota</taxon>
        <taxon>Viridiplantae</taxon>
        <taxon>Streptophyta</taxon>
        <taxon>Embryophyta</taxon>
        <taxon>Tracheophyta</taxon>
        <taxon>Spermatophyta</taxon>
        <taxon>Magnoliopsida</taxon>
        <taxon>Liliopsida</taxon>
        <taxon>Zingiberales</taxon>
        <taxon>Musaceae</taxon>
        <taxon>Ensete</taxon>
    </lineage>
</organism>
<feature type="coiled-coil region" evidence="1">
    <location>
        <begin position="402"/>
        <end position="443"/>
    </location>
</feature>
<feature type="compositionally biased region" description="Low complexity" evidence="2">
    <location>
        <begin position="115"/>
        <end position="124"/>
    </location>
</feature>
<feature type="compositionally biased region" description="Polar residues" evidence="2">
    <location>
        <begin position="141"/>
        <end position="153"/>
    </location>
</feature>